<evidence type="ECO:0000256" key="1">
    <source>
        <dbReference type="ARBA" id="ARBA00004141"/>
    </source>
</evidence>
<dbReference type="EMBL" id="MFBJ01000016">
    <property type="protein sequence ID" value="OGD96797.1"/>
    <property type="molecule type" value="Genomic_DNA"/>
</dbReference>
<gene>
    <name evidence="6" type="ORF">A3F02_00215</name>
</gene>
<name>A0A1F5GYE5_9BACT</name>
<evidence type="ECO:0000256" key="3">
    <source>
        <dbReference type="ARBA" id="ARBA00022989"/>
    </source>
</evidence>
<dbReference type="Proteomes" id="UP000176666">
    <property type="component" value="Unassembled WGS sequence"/>
</dbReference>
<dbReference type="GO" id="GO:0016020">
    <property type="term" value="C:membrane"/>
    <property type="evidence" value="ECO:0007669"/>
    <property type="project" value="UniProtKB-SubCell"/>
</dbReference>
<dbReference type="InterPro" id="IPR019109">
    <property type="entry name" value="MamF_MmsF"/>
</dbReference>
<keyword evidence="3 5" id="KW-1133">Transmembrane helix</keyword>
<comment type="subcellular location">
    <subcellularLocation>
        <location evidence="1">Membrane</location>
        <topology evidence="1">Multi-pass membrane protein</topology>
    </subcellularLocation>
</comment>
<comment type="caution">
    <text evidence="6">The sequence shown here is derived from an EMBL/GenBank/DDBJ whole genome shotgun (WGS) entry which is preliminary data.</text>
</comment>
<sequence>MANNDSNRNLVAALSYLLGFVTGIVIFLVEKDDKFIRFHALQSTIVTAGLLVINIAVGVILRPIGLLDAIAGFFNILIWLVIVLIIFVSFIRAYQGQMFKWPVAGKFAEKQVR</sequence>
<feature type="transmembrane region" description="Helical" evidence="5">
    <location>
        <begin position="41"/>
        <end position="64"/>
    </location>
</feature>
<keyword evidence="4 5" id="KW-0472">Membrane</keyword>
<organism evidence="6 7">
    <name type="scientific">Candidatus Curtissbacteria bacterium RIFCSPHIGHO2_12_FULL_38_9b</name>
    <dbReference type="NCBI Taxonomy" id="1797720"/>
    <lineage>
        <taxon>Bacteria</taxon>
        <taxon>Candidatus Curtissiibacteriota</taxon>
    </lineage>
</organism>
<evidence type="ECO:0000256" key="4">
    <source>
        <dbReference type="ARBA" id="ARBA00023136"/>
    </source>
</evidence>
<evidence type="ECO:0000256" key="5">
    <source>
        <dbReference type="SAM" id="Phobius"/>
    </source>
</evidence>
<dbReference type="Pfam" id="PF09685">
    <property type="entry name" value="MamF_MmsF"/>
    <property type="match status" value="1"/>
</dbReference>
<dbReference type="PANTHER" id="PTHR36460:SF1">
    <property type="entry name" value="UPF0132 DOMAIN PROTEIN (AFU_ORTHOLOGUE AFUA_3G10255)"/>
    <property type="match status" value="1"/>
</dbReference>
<accession>A0A1F5GYE5</accession>
<evidence type="ECO:0008006" key="8">
    <source>
        <dbReference type="Google" id="ProtNLM"/>
    </source>
</evidence>
<evidence type="ECO:0000313" key="7">
    <source>
        <dbReference type="Proteomes" id="UP000176666"/>
    </source>
</evidence>
<feature type="transmembrane region" description="Helical" evidence="5">
    <location>
        <begin position="12"/>
        <end position="29"/>
    </location>
</feature>
<reference evidence="6 7" key="1">
    <citation type="journal article" date="2016" name="Nat. Commun.">
        <title>Thousands of microbial genomes shed light on interconnected biogeochemical processes in an aquifer system.</title>
        <authorList>
            <person name="Anantharaman K."/>
            <person name="Brown C.T."/>
            <person name="Hug L.A."/>
            <person name="Sharon I."/>
            <person name="Castelle C.J."/>
            <person name="Probst A.J."/>
            <person name="Thomas B.C."/>
            <person name="Singh A."/>
            <person name="Wilkins M.J."/>
            <person name="Karaoz U."/>
            <person name="Brodie E.L."/>
            <person name="Williams K.H."/>
            <person name="Hubbard S.S."/>
            <person name="Banfield J.F."/>
        </authorList>
    </citation>
    <scope>NUCLEOTIDE SEQUENCE [LARGE SCALE GENOMIC DNA]</scope>
</reference>
<feature type="transmembrane region" description="Helical" evidence="5">
    <location>
        <begin position="70"/>
        <end position="91"/>
    </location>
</feature>
<evidence type="ECO:0000256" key="2">
    <source>
        <dbReference type="ARBA" id="ARBA00022692"/>
    </source>
</evidence>
<dbReference type="AlphaFoldDB" id="A0A1F5GYE5"/>
<dbReference type="PANTHER" id="PTHR36460">
    <property type="entry name" value="UPF0132 DOMAIN PROTEIN (AFU_ORTHOLOGUE AFUA_3G10255)"/>
    <property type="match status" value="1"/>
</dbReference>
<proteinExistence type="predicted"/>
<keyword evidence="2 5" id="KW-0812">Transmembrane</keyword>
<evidence type="ECO:0000313" key="6">
    <source>
        <dbReference type="EMBL" id="OGD96797.1"/>
    </source>
</evidence>
<protein>
    <recommendedName>
        <fullName evidence="8">DUF4870 domain-containing protein</fullName>
    </recommendedName>
</protein>